<dbReference type="Pfam" id="PF21790">
    <property type="entry name" value="OGG"/>
    <property type="match status" value="1"/>
</dbReference>
<proteinExistence type="predicted"/>
<dbReference type="InterPro" id="IPR048868">
    <property type="entry name" value="OGG-like_put"/>
</dbReference>
<dbReference type="AlphaFoldDB" id="A0A1I1BSH7"/>
<reference evidence="2" key="1">
    <citation type="submission" date="2016-10" db="EMBL/GenBank/DDBJ databases">
        <authorList>
            <person name="Varghese N."/>
            <person name="Submissions S."/>
        </authorList>
    </citation>
    <scope>NUCLEOTIDE SEQUENCE [LARGE SCALE GENOMIC DNA]</scope>
    <source>
        <strain evidence="2">CGMCC 4.3568</strain>
    </source>
</reference>
<dbReference type="EMBL" id="FOKG01000017">
    <property type="protein sequence ID" value="SFB53355.1"/>
    <property type="molecule type" value="Genomic_DNA"/>
</dbReference>
<evidence type="ECO:0000313" key="2">
    <source>
        <dbReference type="Proteomes" id="UP000243799"/>
    </source>
</evidence>
<sequence length="262" mass="29150">MLLLAQLAIGSPSMQCRASPRSLLSWLVSRGLRHDVAMIHPVPPTLMPVLEAVPARQSAFGWNRDVWFAQLRDRPDVVDALTALEDRVDRHTTAAFVLAELNNDRVLSAFTAAMVWGYGLAGYGPSRLRRVLTGVGGSRSRDAAVRPDIADRLLGAVSVVREQGPVEAYSYMYGTGRIKYLGGAYFTKWLYFVSAVDGPDTPAAAPILDKRVAVWLNANIALRLRVDRTESYRLYYGLLGEWGRQFGRTRPQVEQAIFELTR</sequence>
<name>A0A1I1BSH7_9PSEU</name>
<accession>A0A1I1BSH7</accession>
<evidence type="ECO:0000313" key="1">
    <source>
        <dbReference type="EMBL" id="SFB53355.1"/>
    </source>
</evidence>
<keyword evidence="2" id="KW-1185">Reference proteome</keyword>
<dbReference type="STRING" id="490629.SAMN05216266_11721"/>
<organism evidence="1 2">
    <name type="scientific">Amycolatopsis marina</name>
    <dbReference type="NCBI Taxonomy" id="490629"/>
    <lineage>
        <taxon>Bacteria</taxon>
        <taxon>Bacillati</taxon>
        <taxon>Actinomycetota</taxon>
        <taxon>Actinomycetes</taxon>
        <taxon>Pseudonocardiales</taxon>
        <taxon>Pseudonocardiaceae</taxon>
        <taxon>Amycolatopsis</taxon>
    </lineage>
</organism>
<protein>
    <submittedName>
        <fullName evidence="1">Uncharacterized protein</fullName>
    </submittedName>
</protein>
<dbReference type="Proteomes" id="UP000243799">
    <property type="component" value="Unassembled WGS sequence"/>
</dbReference>
<gene>
    <name evidence="1" type="ORF">SAMN05216266_11721</name>
</gene>